<evidence type="ECO:0000256" key="11">
    <source>
        <dbReference type="PIRSR" id="PIRSR000853-1"/>
    </source>
</evidence>
<comment type="similarity">
    <text evidence="2 10">Belongs to the PEP-utilizing enzyme family.</text>
</comment>
<evidence type="ECO:0000259" key="15">
    <source>
        <dbReference type="Pfam" id="PF01326"/>
    </source>
</evidence>
<evidence type="ECO:0000256" key="3">
    <source>
        <dbReference type="ARBA" id="ARBA00011994"/>
    </source>
</evidence>
<dbReference type="InterPro" id="IPR040442">
    <property type="entry name" value="Pyrv_kinase-like_dom_sf"/>
</dbReference>
<feature type="binding site" evidence="12">
    <location>
        <position position="792"/>
    </location>
    <ligand>
        <name>substrate</name>
    </ligand>
</feature>
<dbReference type="InterPro" id="IPR013815">
    <property type="entry name" value="ATP_grasp_subdomain_1"/>
</dbReference>
<evidence type="ECO:0000256" key="6">
    <source>
        <dbReference type="ARBA" id="ARBA00022741"/>
    </source>
</evidence>
<dbReference type="SUPFAM" id="SSF56059">
    <property type="entry name" value="Glutathione synthetase ATP-binding domain-like"/>
    <property type="match status" value="1"/>
</dbReference>
<dbReference type="GO" id="GO:0050242">
    <property type="term" value="F:pyruvate, phosphate dikinase activity"/>
    <property type="evidence" value="ECO:0007669"/>
    <property type="project" value="UniProtKB-UniRule"/>
</dbReference>
<keyword evidence="5 13" id="KW-0479">Metal-binding</keyword>
<dbReference type="FunFam" id="3.30.470.20:FF:000038">
    <property type="entry name" value="Pyruvate, phosphate dikinase, chloroplastic"/>
    <property type="match status" value="1"/>
</dbReference>
<comment type="catalytic activity">
    <reaction evidence="10">
        <text>pyruvate + phosphate + ATP = phosphoenolpyruvate + AMP + diphosphate + H(+)</text>
        <dbReference type="Rhea" id="RHEA:10756"/>
        <dbReference type="ChEBI" id="CHEBI:15361"/>
        <dbReference type="ChEBI" id="CHEBI:15378"/>
        <dbReference type="ChEBI" id="CHEBI:30616"/>
        <dbReference type="ChEBI" id="CHEBI:33019"/>
        <dbReference type="ChEBI" id="CHEBI:43474"/>
        <dbReference type="ChEBI" id="CHEBI:58702"/>
        <dbReference type="ChEBI" id="CHEBI:456215"/>
        <dbReference type="EC" id="2.7.9.1"/>
    </reaction>
</comment>
<dbReference type="SUPFAM" id="SSF51621">
    <property type="entry name" value="Phosphoenolpyruvate/pyruvate domain"/>
    <property type="match status" value="1"/>
</dbReference>
<dbReference type="Gene3D" id="3.30.1490.20">
    <property type="entry name" value="ATP-grasp fold, A domain"/>
    <property type="match status" value="1"/>
</dbReference>
<evidence type="ECO:0000256" key="7">
    <source>
        <dbReference type="ARBA" id="ARBA00022777"/>
    </source>
</evidence>
<dbReference type="InterPro" id="IPR018274">
    <property type="entry name" value="PEP_util_AS"/>
</dbReference>
<dbReference type="InterPro" id="IPR002192">
    <property type="entry name" value="PPDK_AMP/ATP-bd"/>
</dbReference>
<feature type="binding site" evidence="12">
    <location>
        <position position="643"/>
    </location>
    <ligand>
        <name>substrate</name>
    </ligand>
</feature>
<evidence type="ECO:0000256" key="12">
    <source>
        <dbReference type="PIRSR" id="PIRSR000853-2"/>
    </source>
</evidence>
<dbReference type="AlphaFoldDB" id="A0AAW0EKK9"/>
<keyword evidence="7" id="KW-0418">Kinase</keyword>
<dbReference type="InterPro" id="IPR008279">
    <property type="entry name" value="PEP-util_enz_mobile_dom"/>
</dbReference>
<evidence type="ECO:0000256" key="9">
    <source>
        <dbReference type="ARBA" id="ARBA00022842"/>
    </source>
</evidence>
<dbReference type="NCBIfam" id="TIGR01828">
    <property type="entry name" value="pyru_phos_dikin"/>
    <property type="match status" value="1"/>
</dbReference>
<dbReference type="EMBL" id="JAECZO010000029">
    <property type="protein sequence ID" value="KAK7193984.1"/>
    <property type="molecule type" value="Genomic_DNA"/>
</dbReference>
<dbReference type="InterPro" id="IPR036637">
    <property type="entry name" value="Phosphohistidine_dom_sf"/>
</dbReference>
<keyword evidence="8" id="KW-0067">ATP-binding</keyword>
<comment type="caution">
    <text evidence="17">The sequence shown here is derived from an EMBL/GenBank/DDBJ whole genome shotgun (WGS) entry which is preliminary data.</text>
</comment>
<dbReference type="Pfam" id="PF00391">
    <property type="entry name" value="PEP-utilizers"/>
    <property type="match status" value="1"/>
</dbReference>
<keyword evidence="9 13" id="KW-0460">Magnesium</keyword>
<feature type="domain" description="PEP-utilising enzyme mobile" evidence="14">
    <location>
        <begin position="450"/>
        <end position="529"/>
    </location>
</feature>
<dbReference type="GO" id="GO:0016301">
    <property type="term" value="F:kinase activity"/>
    <property type="evidence" value="ECO:0007669"/>
    <property type="project" value="UniProtKB-UniRule"/>
</dbReference>
<keyword evidence="18" id="KW-1185">Reference proteome</keyword>
<dbReference type="GO" id="GO:0046872">
    <property type="term" value="F:metal ion binding"/>
    <property type="evidence" value="ECO:0007669"/>
    <property type="project" value="UniProtKB-UniRule"/>
</dbReference>
<evidence type="ECO:0000259" key="14">
    <source>
        <dbReference type="Pfam" id="PF00391"/>
    </source>
</evidence>
<dbReference type="Pfam" id="PF02896">
    <property type="entry name" value="PEP-utilizers_C"/>
    <property type="match status" value="1"/>
</dbReference>
<accession>A0AAW0EKK9</accession>
<dbReference type="Gene3D" id="1.10.189.10">
    <property type="entry name" value="Pyruvate Phosphate Dikinase, domain 2"/>
    <property type="match status" value="1"/>
</dbReference>
<evidence type="ECO:0000256" key="1">
    <source>
        <dbReference type="ARBA" id="ARBA00001946"/>
    </source>
</evidence>
<feature type="binding site" evidence="12">
    <location>
        <position position="794"/>
    </location>
    <ligand>
        <name>substrate</name>
    </ligand>
</feature>
<feature type="binding site" evidence="12">
    <location>
        <position position="587"/>
    </location>
    <ligand>
        <name>substrate</name>
    </ligand>
</feature>
<feature type="domain" description="Pyruvate phosphate dikinase AMP/ATP-binding" evidence="15">
    <location>
        <begin position="65"/>
        <end position="384"/>
    </location>
</feature>
<comment type="cofactor">
    <cofactor evidence="1 10 13">
        <name>Mg(2+)</name>
        <dbReference type="ChEBI" id="CHEBI:18420"/>
    </cofactor>
</comment>
<evidence type="ECO:0000256" key="10">
    <source>
        <dbReference type="PIRNR" id="PIRNR000853"/>
    </source>
</evidence>
<dbReference type="PROSITE" id="PS00370">
    <property type="entry name" value="PEP_ENZYMES_PHOS_SITE"/>
    <property type="match status" value="1"/>
</dbReference>
<protein>
    <recommendedName>
        <fullName evidence="3 10">Pyruvate, phosphate dikinase</fullName>
        <ecNumber evidence="3 10">2.7.9.1</ecNumber>
    </recommendedName>
</protein>
<evidence type="ECO:0000256" key="5">
    <source>
        <dbReference type="ARBA" id="ARBA00022723"/>
    </source>
</evidence>
<dbReference type="EC" id="2.7.9.1" evidence="3 10"/>
<reference evidence="17 18" key="1">
    <citation type="journal article" date="2021" name="MBio">
        <title>A New Model Trypanosomatid, Novymonas esmeraldas: Genomic Perception of Its 'Candidatus Pandoraea novymonadis' Endosymbiont.</title>
        <authorList>
            <person name="Zakharova A."/>
            <person name="Saura A."/>
            <person name="Butenko A."/>
            <person name="Podesvova L."/>
            <person name="Warmusova S."/>
            <person name="Kostygov A.Y."/>
            <person name="Nenarokova A."/>
            <person name="Lukes J."/>
            <person name="Opperdoes F.R."/>
            <person name="Yurchenko V."/>
        </authorList>
    </citation>
    <scope>NUCLEOTIDE SEQUENCE [LARGE SCALE GENOMIC DNA]</scope>
    <source>
        <strain evidence="17 18">E262AT.01</strain>
    </source>
</reference>
<feature type="domain" description="PEP-utilising enzyme C-terminal" evidence="16">
    <location>
        <begin position="545"/>
        <end position="894"/>
    </location>
</feature>
<evidence type="ECO:0000256" key="2">
    <source>
        <dbReference type="ARBA" id="ARBA00007837"/>
    </source>
</evidence>
<name>A0AAW0EKK9_9TRYP</name>
<dbReference type="InterPro" id="IPR015813">
    <property type="entry name" value="Pyrv/PenolPyrv_kinase-like_dom"/>
</dbReference>
<keyword evidence="6" id="KW-0547">Nucleotide-binding</keyword>
<dbReference type="Proteomes" id="UP001430356">
    <property type="component" value="Unassembled WGS sequence"/>
</dbReference>
<dbReference type="PANTHER" id="PTHR22931">
    <property type="entry name" value="PHOSPHOENOLPYRUVATE DIKINASE-RELATED"/>
    <property type="match status" value="1"/>
</dbReference>
<gene>
    <name evidence="17" type="ORF">NESM_000310600</name>
</gene>
<dbReference type="InterPro" id="IPR000121">
    <property type="entry name" value="PEP_util_C"/>
</dbReference>
<dbReference type="InterPro" id="IPR010121">
    <property type="entry name" value="Pyruvate_phosphate_dikinase"/>
</dbReference>
<proteinExistence type="inferred from homology"/>
<dbReference type="NCBIfam" id="NF004531">
    <property type="entry name" value="PRK05878.1"/>
    <property type="match status" value="1"/>
</dbReference>
<evidence type="ECO:0000313" key="18">
    <source>
        <dbReference type="Proteomes" id="UP001430356"/>
    </source>
</evidence>
<evidence type="ECO:0000259" key="16">
    <source>
        <dbReference type="Pfam" id="PF02896"/>
    </source>
</evidence>
<evidence type="ECO:0000256" key="13">
    <source>
        <dbReference type="PIRSR" id="PIRSR000853-3"/>
    </source>
</evidence>
<keyword evidence="4" id="KW-0808">Transferase</keyword>
<evidence type="ECO:0000313" key="17">
    <source>
        <dbReference type="EMBL" id="KAK7193984.1"/>
    </source>
</evidence>
<evidence type="ECO:0000256" key="8">
    <source>
        <dbReference type="ARBA" id="ARBA00022840"/>
    </source>
</evidence>
<keyword evidence="17" id="KW-0670">Pyruvate</keyword>
<dbReference type="Gene3D" id="1.20.80.30">
    <property type="match status" value="1"/>
</dbReference>
<evidence type="ECO:0000256" key="4">
    <source>
        <dbReference type="ARBA" id="ARBA00022679"/>
    </source>
</evidence>
<feature type="active site" description="Proton donor" evidence="11">
    <location>
        <position position="856"/>
    </location>
</feature>
<feature type="binding site" evidence="12">
    <location>
        <position position="770"/>
    </location>
    <ligand>
        <name>substrate</name>
    </ligand>
</feature>
<dbReference type="Gene3D" id="3.30.470.20">
    <property type="entry name" value="ATP-grasp fold, B domain"/>
    <property type="match status" value="1"/>
</dbReference>
<feature type="binding site" evidence="12">
    <location>
        <position position="791"/>
    </location>
    <ligand>
        <name>substrate</name>
    </ligand>
</feature>
<organism evidence="17 18">
    <name type="scientific">Novymonas esmeraldas</name>
    <dbReference type="NCBI Taxonomy" id="1808958"/>
    <lineage>
        <taxon>Eukaryota</taxon>
        <taxon>Discoba</taxon>
        <taxon>Euglenozoa</taxon>
        <taxon>Kinetoplastea</taxon>
        <taxon>Metakinetoplastina</taxon>
        <taxon>Trypanosomatida</taxon>
        <taxon>Trypanosomatidae</taxon>
        <taxon>Novymonas</taxon>
    </lineage>
</organism>
<feature type="binding site" evidence="13">
    <location>
        <position position="794"/>
    </location>
    <ligand>
        <name>Mg(2+)</name>
        <dbReference type="ChEBI" id="CHEBI:18420"/>
    </ligand>
</feature>
<sequence length="914" mass="100503">MDASKHVYYFGGSKADGNRDMKMLLGGKGANLAEMVNIGIPVPPGFTITTKVCAGYQQTKVIPDDVVAQVRENVQKVEAEMKKSFGDVNTPLLFSVRSGAAASMPGMMDTVLNLGLNSATVDAWVKRTPEQSRFVYDAYRRFITMYADIVMQVGREDFEHALGEMKEKKGTKFDTDLTSDDLKALVAQYLTLFQKKTGKQFPQDPWEQLFAAIRAVFRSWGNPRADMYRRLNHITGLIGTAVNVQAMVFGNVTDNSATGVAFSRSPSTGANYFYGEYLVNAQGEDVVAGIRTPQQIGKELSLKWAKEHNVSEEERKRRYPSMEEFMPENYKLLCEIRGRLEDHYRDMQDIEFTVEDGRLWMLQCRNGKRTIQAALRIAIDMHQEGRITKEEAVLRVDPEQVDHLLHPNIEPAAAKAAKPMGKGLAASPGAAVGQAVFDAESAKAWAAAGKKVIMVRLETSPEDLAGMHAAQGILTARGGMTSHAAVVARGMGKCCVSGCGDMVIKGKSFSLHGQTISEGDVITLDGSRGLIYKGALQLRAASLEGDFKIFVRWCQDVKRLGVRANADTPADANKARDFGAEGVGLCRTEHMFFEADRIDAIREMILAETQEGREAALKKLLPMQRGDFVGLFRAMAGNPVVIRLLDPPLHEFVPHEDAAQQELAAKLGVSAEKVRQRVRALHEMNPMLGLRGCRLGITYPEIYNMQVRAIMEAALAVAKEGTDVQPEIMIPLVGKKEELSFSKKQAVTTAEQVLQDGGARVHYTIGTMIEVPRAALTANQIAEEADFFSFGTNDLTQMGCGFSRDDAGQFLRLYEDLGIYTRDPFQSLDQDGVGELVRLAITKGRAVKPMLKMGICGEHGGDPRTIEFCHRAGLNYVSCSPFRVPVAIVAAAHAAVKEKQDYERRNKALAGSKL</sequence>
<dbReference type="Pfam" id="PF01326">
    <property type="entry name" value="PPDK_N"/>
    <property type="match status" value="1"/>
</dbReference>
<dbReference type="PANTHER" id="PTHR22931:SF9">
    <property type="entry name" value="PYRUVATE, PHOSPHATE DIKINASE 1, CHLOROPLASTIC"/>
    <property type="match status" value="1"/>
</dbReference>
<dbReference type="Gene3D" id="3.20.20.60">
    <property type="entry name" value="Phosphoenolpyruvate-binding domains"/>
    <property type="match status" value="1"/>
</dbReference>
<feature type="binding site" evidence="13">
    <location>
        <position position="770"/>
    </location>
    <ligand>
        <name>Mg(2+)</name>
        <dbReference type="ChEBI" id="CHEBI:18420"/>
    </ligand>
</feature>
<feature type="binding site" evidence="12">
    <location>
        <position position="793"/>
    </location>
    <ligand>
        <name>substrate</name>
    </ligand>
</feature>
<dbReference type="Gene3D" id="3.50.30.10">
    <property type="entry name" value="Phosphohistidine domain"/>
    <property type="match status" value="1"/>
</dbReference>
<dbReference type="GO" id="GO:0005524">
    <property type="term" value="F:ATP binding"/>
    <property type="evidence" value="ECO:0007669"/>
    <property type="project" value="UniProtKB-UniRule"/>
</dbReference>
<dbReference type="PIRSF" id="PIRSF000853">
    <property type="entry name" value="PPDK"/>
    <property type="match status" value="1"/>
</dbReference>
<feature type="active site" description="Tele-phosphohistidine intermediate" evidence="11">
    <location>
        <position position="483"/>
    </location>
</feature>
<dbReference type="SUPFAM" id="SSF52009">
    <property type="entry name" value="Phosphohistidine domain"/>
    <property type="match status" value="1"/>
</dbReference>